<dbReference type="OrthoDB" id="9812586at2"/>
<gene>
    <name evidence="10" type="primary">grpE</name>
    <name evidence="15" type="ORF">MFFC18_34850</name>
</gene>
<comment type="subunit">
    <text evidence="3 10">Homodimer.</text>
</comment>
<dbReference type="InterPro" id="IPR013805">
    <property type="entry name" value="GrpE_CC"/>
</dbReference>
<evidence type="ECO:0000256" key="14">
    <source>
        <dbReference type="SAM" id="MobiDB-lite"/>
    </source>
</evidence>
<keyword evidence="5 10" id="KW-0346">Stress response</keyword>
<comment type="subcellular location">
    <subcellularLocation>
        <location evidence="1 10">Cytoplasm</location>
    </subcellularLocation>
</comment>
<evidence type="ECO:0000256" key="13">
    <source>
        <dbReference type="SAM" id="Coils"/>
    </source>
</evidence>
<dbReference type="GO" id="GO:0005737">
    <property type="term" value="C:cytoplasm"/>
    <property type="evidence" value="ECO:0007669"/>
    <property type="project" value="UniProtKB-SubCell"/>
</dbReference>
<dbReference type="SUPFAM" id="SSF51064">
    <property type="entry name" value="Head domain of nucleotide exchange factor GrpE"/>
    <property type="match status" value="1"/>
</dbReference>
<evidence type="ECO:0000256" key="10">
    <source>
        <dbReference type="HAMAP-Rule" id="MF_01151"/>
    </source>
</evidence>
<dbReference type="STRING" id="980251.GCA_001642875_04468"/>
<dbReference type="GO" id="GO:0051082">
    <property type="term" value="F:unfolded protein binding"/>
    <property type="evidence" value="ECO:0007669"/>
    <property type="project" value="TreeGrafter"/>
</dbReference>
<comment type="similarity">
    <text evidence="2 10 12">Belongs to the GrpE family.</text>
</comment>
<dbReference type="KEGG" id="mff:MFFC18_34850"/>
<evidence type="ECO:0000256" key="5">
    <source>
        <dbReference type="ARBA" id="ARBA00023016"/>
    </source>
</evidence>
<dbReference type="FunFam" id="2.30.22.10:FF:000001">
    <property type="entry name" value="Protein GrpE"/>
    <property type="match status" value="1"/>
</dbReference>
<dbReference type="Proteomes" id="UP000322214">
    <property type="component" value="Chromosome"/>
</dbReference>
<dbReference type="AlphaFoldDB" id="A0A5B9PBB7"/>
<feature type="compositionally biased region" description="Acidic residues" evidence="14">
    <location>
        <begin position="1"/>
        <end position="17"/>
    </location>
</feature>
<evidence type="ECO:0000256" key="8">
    <source>
        <dbReference type="ARBA" id="ARBA00072274"/>
    </source>
</evidence>
<reference evidence="15 16" key="1">
    <citation type="submission" date="2019-08" db="EMBL/GenBank/DDBJ databases">
        <title>Deep-cultivation of Planctomycetes and their phenomic and genomic characterization uncovers novel biology.</title>
        <authorList>
            <person name="Wiegand S."/>
            <person name="Jogler M."/>
            <person name="Boedeker C."/>
            <person name="Pinto D."/>
            <person name="Vollmers J."/>
            <person name="Rivas-Marin E."/>
            <person name="Kohn T."/>
            <person name="Peeters S.H."/>
            <person name="Heuer A."/>
            <person name="Rast P."/>
            <person name="Oberbeckmann S."/>
            <person name="Bunk B."/>
            <person name="Jeske O."/>
            <person name="Meyerdierks A."/>
            <person name="Storesund J.E."/>
            <person name="Kallscheuer N."/>
            <person name="Luecker S."/>
            <person name="Lage O.M."/>
            <person name="Pohl T."/>
            <person name="Merkel B.J."/>
            <person name="Hornburger P."/>
            <person name="Mueller R.-W."/>
            <person name="Bruemmer F."/>
            <person name="Labrenz M."/>
            <person name="Spormann A.M."/>
            <person name="Op den Camp H."/>
            <person name="Overmann J."/>
            <person name="Amann R."/>
            <person name="Jetten M.S.M."/>
            <person name="Mascher T."/>
            <person name="Medema M.H."/>
            <person name="Devos D.P."/>
            <person name="Kaster A.-K."/>
            <person name="Ovreas L."/>
            <person name="Rohde M."/>
            <person name="Galperin M.Y."/>
            <person name="Jogler C."/>
        </authorList>
    </citation>
    <scope>NUCLEOTIDE SEQUENCE [LARGE SCALE GENOMIC DNA]</scope>
    <source>
        <strain evidence="15 16">FC18</strain>
    </source>
</reference>
<dbReference type="NCBIfam" id="NF010738">
    <property type="entry name" value="PRK14140.1"/>
    <property type="match status" value="1"/>
</dbReference>
<dbReference type="PROSITE" id="PS01071">
    <property type="entry name" value="GRPE"/>
    <property type="match status" value="1"/>
</dbReference>
<accession>A0A5B9PBB7</accession>
<dbReference type="PRINTS" id="PR00773">
    <property type="entry name" value="GRPEPROTEIN"/>
</dbReference>
<dbReference type="GO" id="GO:0000774">
    <property type="term" value="F:adenyl-nucleotide exchange factor activity"/>
    <property type="evidence" value="ECO:0007669"/>
    <property type="project" value="InterPro"/>
</dbReference>
<keyword evidence="4 10" id="KW-0963">Cytoplasm</keyword>
<dbReference type="EMBL" id="CP042912">
    <property type="protein sequence ID" value="QEG23584.1"/>
    <property type="molecule type" value="Genomic_DNA"/>
</dbReference>
<comment type="function">
    <text evidence="7 10 11">Participates actively in the response to hyperosmotic and heat shock by preventing the aggregation of stress-denatured proteins, in association with DnaK and GrpE. It is the nucleotide exchange factor for DnaK and may function as a thermosensor. Unfolded proteins bind initially to DnaJ; upon interaction with the DnaJ-bound protein, DnaK hydrolyzes its bound ATP, resulting in the formation of a stable complex. GrpE releases ADP from DnaK; ATP binding to DnaK triggers the release of the substrate protein, thus completing the reaction cycle. Several rounds of ATP-dependent interactions between DnaJ, DnaK and GrpE are required for fully efficient folding.</text>
</comment>
<dbReference type="GO" id="GO:0051087">
    <property type="term" value="F:protein-folding chaperone binding"/>
    <property type="evidence" value="ECO:0007669"/>
    <property type="project" value="InterPro"/>
</dbReference>
<evidence type="ECO:0000256" key="11">
    <source>
        <dbReference type="RuleBase" id="RU000639"/>
    </source>
</evidence>
<keyword evidence="16" id="KW-1185">Reference proteome</keyword>
<dbReference type="PANTHER" id="PTHR21237:SF23">
    <property type="entry name" value="GRPE PROTEIN HOMOLOG, MITOCHONDRIAL"/>
    <property type="match status" value="1"/>
</dbReference>
<evidence type="ECO:0000256" key="7">
    <source>
        <dbReference type="ARBA" id="ARBA00053401"/>
    </source>
</evidence>
<evidence type="ECO:0000256" key="1">
    <source>
        <dbReference type="ARBA" id="ARBA00004496"/>
    </source>
</evidence>
<name>A0A5B9PBB7_9BACT</name>
<feature type="region of interest" description="Disordered" evidence="14">
    <location>
        <begin position="1"/>
        <end position="32"/>
    </location>
</feature>
<evidence type="ECO:0000313" key="15">
    <source>
        <dbReference type="EMBL" id="QEG23584.1"/>
    </source>
</evidence>
<dbReference type="Gene3D" id="2.30.22.10">
    <property type="entry name" value="Head domain of nucleotide exchange factor GrpE"/>
    <property type="match status" value="1"/>
</dbReference>
<evidence type="ECO:0000313" key="16">
    <source>
        <dbReference type="Proteomes" id="UP000322214"/>
    </source>
</evidence>
<dbReference type="RefSeq" id="WP_075086288.1">
    <property type="nucleotide sequence ID" value="NZ_CP042912.1"/>
</dbReference>
<sequence length="197" mass="21692">MTDENEPTENPELELPTEDQVNQFGNDNAGDEGVAFAVDGADAGADVIQKLQDQLKDAEKRVLMAQADLENFRRRVRRESEDRIKYASSGLMTDLLESVDNLHRAVEAYEADPNGDGLRDGVNLVASQIMESLSKHGCQPIEAAGQAFDPNCHQALQMQPSPEHPANTVIQDLRTGFKLYDRVLRPSQVFVSTGEPA</sequence>
<dbReference type="GO" id="GO:0042803">
    <property type="term" value="F:protein homodimerization activity"/>
    <property type="evidence" value="ECO:0007669"/>
    <property type="project" value="InterPro"/>
</dbReference>
<evidence type="ECO:0000256" key="4">
    <source>
        <dbReference type="ARBA" id="ARBA00022490"/>
    </source>
</evidence>
<dbReference type="PANTHER" id="PTHR21237">
    <property type="entry name" value="GRPE PROTEIN"/>
    <property type="match status" value="1"/>
</dbReference>
<evidence type="ECO:0000256" key="9">
    <source>
        <dbReference type="ARBA" id="ARBA00076414"/>
    </source>
</evidence>
<dbReference type="SUPFAM" id="SSF58014">
    <property type="entry name" value="Coiled-coil domain of nucleotide exchange factor GrpE"/>
    <property type="match status" value="1"/>
</dbReference>
<evidence type="ECO:0000256" key="12">
    <source>
        <dbReference type="RuleBase" id="RU004478"/>
    </source>
</evidence>
<evidence type="ECO:0000256" key="6">
    <source>
        <dbReference type="ARBA" id="ARBA00023186"/>
    </source>
</evidence>
<dbReference type="GO" id="GO:0006457">
    <property type="term" value="P:protein folding"/>
    <property type="evidence" value="ECO:0007669"/>
    <property type="project" value="InterPro"/>
</dbReference>
<dbReference type="InterPro" id="IPR009012">
    <property type="entry name" value="GrpE_head"/>
</dbReference>
<feature type="coiled-coil region" evidence="13">
    <location>
        <begin position="41"/>
        <end position="112"/>
    </location>
</feature>
<dbReference type="Gene3D" id="3.90.20.20">
    <property type="match status" value="1"/>
</dbReference>
<organism evidence="15 16">
    <name type="scientific">Mariniblastus fucicola</name>
    <dbReference type="NCBI Taxonomy" id="980251"/>
    <lineage>
        <taxon>Bacteria</taxon>
        <taxon>Pseudomonadati</taxon>
        <taxon>Planctomycetota</taxon>
        <taxon>Planctomycetia</taxon>
        <taxon>Pirellulales</taxon>
        <taxon>Pirellulaceae</taxon>
        <taxon>Mariniblastus</taxon>
    </lineage>
</organism>
<evidence type="ECO:0000256" key="3">
    <source>
        <dbReference type="ARBA" id="ARBA00011738"/>
    </source>
</evidence>
<proteinExistence type="inferred from homology"/>
<protein>
    <recommendedName>
        <fullName evidence="8 10">Protein GrpE</fullName>
    </recommendedName>
    <alternativeName>
        <fullName evidence="9 10">HSP-70 cofactor</fullName>
    </alternativeName>
</protein>
<evidence type="ECO:0000256" key="2">
    <source>
        <dbReference type="ARBA" id="ARBA00009054"/>
    </source>
</evidence>
<dbReference type="Pfam" id="PF01025">
    <property type="entry name" value="GrpE"/>
    <property type="match status" value="1"/>
</dbReference>
<keyword evidence="13" id="KW-0175">Coiled coil</keyword>
<dbReference type="HAMAP" id="MF_01151">
    <property type="entry name" value="GrpE"/>
    <property type="match status" value="1"/>
</dbReference>
<keyword evidence="6 10" id="KW-0143">Chaperone</keyword>
<dbReference type="CDD" id="cd00446">
    <property type="entry name" value="GrpE"/>
    <property type="match status" value="1"/>
</dbReference>
<dbReference type="InterPro" id="IPR000740">
    <property type="entry name" value="GrpE"/>
</dbReference>